<keyword evidence="2" id="KW-1185">Reference proteome</keyword>
<evidence type="ECO:0000313" key="1">
    <source>
        <dbReference type="EMBL" id="KAH3863417.1"/>
    </source>
</evidence>
<sequence length="66" mass="7657">MKYFESQDEVLQIDTVQNLTADQSYYRLCEVMNTCASDCFQTRRFTGHLKPFWTDALTALHSQMAG</sequence>
<reference evidence="1" key="2">
    <citation type="submission" date="2020-11" db="EMBL/GenBank/DDBJ databases">
        <authorList>
            <person name="McCartney M.A."/>
            <person name="Auch B."/>
            <person name="Kono T."/>
            <person name="Mallez S."/>
            <person name="Becker A."/>
            <person name="Gohl D.M."/>
            <person name="Silverstein K.A.T."/>
            <person name="Koren S."/>
            <person name="Bechman K.B."/>
            <person name="Herman A."/>
            <person name="Abrahante J.E."/>
            <person name="Garbe J."/>
        </authorList>
    </citation>
    <scope>NUCLEOTIDE SEQUENCE</scope>
    <source>
        <strain evidence="1">Duluth1</strain>
        <tissue evidence="1">Whole animal</tissue>
    </source>
</reference>
<comment type="caution">
    <text evidence="1">The sequence shown here is derived from an EMBL/GenBank/DDBJ whole genome shotgun (WGS) entry which is preliminary data.</text>
</comment>
<gene>
    <name evidence="1" type="ORF">DPMN_026405</name>
</gene>
<evidence type="ECO:0000313" key="2">
    <source>
        <dbReference type="Proteomes" id="UP000828390"/>
    </source>
</evidence>
<name>A0A9D4RE94_DREPO</name>
<accession>A0A9D4RE94</accession>
<dbReference type="Proteomes" id="UP000828390">
    <property type="component" value="Unassembled WGS sequence"/>
</dbReference>
<dbReference type="EMBL" id="JAIWYP010000002">
    <property type="protein sequence ID" value="KAH3863417.1"/>
    <property type="molecule type" value="Genomic_DNA"/>
</dbReference>
<proteinExistence type="predicted"/>
<organism evidence="1 2">
    <name type="scientific">Dreissena polymorpha</name>
    <name type="common">Zebra mussel</name>
    <name type="synonym">Mytilus polymorpha</name>
    <dbReference type="NCBI Taxonomy" id="45954"/>
    <lineage>
        <taxon>Eukaryota</taxon>
        <taxon>Metazoa</taxon>
        <taxon>Spiralia</taxon>
        <taxon>Lophotrochozoa</taxon>
        <taxon>Mollusca</taxon>
        <taxon>Bivalvia</taxon>
        <taxon>Autobranchia</taxon>
        <taxon>Heteroconchia</taxon>
        <taxon>Euheterodonta</taxon>
        <taxon>Imparidentia</taxon>
        <taxon>Neoheterodontei</taxon>
        <taxon>Myida</taxon>
        <taxon>Dreissenoidea</taxon>
        <taxon>Dreissenidae</taxon>
        <taxon>Dreissena</taxon>
    </lineage>
</organism>
<protein>
    <submittedName>
        <fullName evidence="1">Uncharacterized protein</fullName>
    </submittedName>
</protein>
<reference evidence="1" key="1">
    <citation type="journal article" date="2019" name="bioRxiv">
        <title>The Genome of the Zebra Mussel, Dreissena polymorpha: A Resource for Invasive Species Research.</title>
        <authorList>
            <person name="McCartney M.A."/>
            <person name="Auch B."/>
            <person name="Kono T."/>
            <person name="Mallez S."/>
            <person name="Zhang Y."/>
            <person name="Obille A."/>
            <person name="Becker A."/>
            <person name="Abrahante J.E."/>
            <person name="Garbe J."/>
            <person name="Badalamenti J.P."/>
            <person name="Herman A."/>
            <person name="Mangelson H."/>
            <person name="Liachko I."/>
            <person name="Sullivan S."/>
            <person name="Sone E.D."/>
            <person name="Koren S."/>
            <person name="Silverstein K.A.T."/>
            <person name="Beckman K.B."/>
            <person name="Gohl D.M."/>
        </authorList>
    </citation>
    <scope>NUCLEOTIDE SEQUENCE</scope>
    <source>
        <strain evidence="1">Duluth1</strain>
        <tissue evidence="1">Whole animal</tissue>
    </source>
</reference>
<dbReference type="AlphaFoldDB" id="A0A9D4RE94"/>